<evidence type="ECO:0000256" key="1">
    <source>
        <dbReference type="SAM" id="MobiDB-lite"/>
    </source>
</evidence>
<evidence type="ECO:0000313" key="3">
    <source>
        <dbReference type="Proteomes" id="UP001612415"/>
    </source>
</evidence>
<feature type="region of interest" description="Disordered" evidence="1">
    <location>
        <begin position="54"/>
        <end position="100"/>
    </location>
</feature>
<dbReference type="RefSeq" id="WP_398663522.1">
    <property type="nucleotide sequence ID" value="NZ_JBITDC010000048.1"/>
</dbReference>
<feature type="compositionally biased region" description="Basic and acidic residues" evidence="1">
    <location>
        <begin position="19"/>
        <end position="29"/>
    </location>
</feature>
<dbReference type="EMBL" id="JBITDC010000048">
    <property type="protein sequence ID" value="MFI5682226.1"/>
    <property type="molecule type" value="Genomic_DNA"/>
</dbReference>
<sequence>MTGPAHPPSDGTARTRSVRRGDSLPEIRVLRGRPAPAELAAALIVIRTLAASRFAAPATGDSPGEDGDGTAGRRGGRPSALREPFAQPRGPGAWRRSGWL</sequence>
<comment type="caution">
    <text evidence="2">The sequence shown here is derived from an EMBL/GenBank/DDBJ whole genome shotgun (WGS) entry which is preliminary data.</text>
</comment>
<dbReference type="Pfam" id="PF13822">
    <property type="entry name" value="ACC_epsilon"/>
    <property type="match status" value="1"/>
</dbReference>
<evidence type="ECO:0000313" key="2">
    <source>
        <dbReference type="EMBL" id="MFI5682226.1"/>
    </source>
</evidence>
<dbReference type="InterPro" id="IPR032716">
    <property type="entry name" value="ACC_epsilon"/>
</dbReference>
<name>A0ABW7YIG7_STRCE</name>
<dbReference type="Proteomes" id="UP001612415">
    <property type="component" value="Unassembled WGS sequence"/>
</dbReference>
<feature type="region of interest" description="Disordered" evidence="1">
    <location>
        <begin position="1"/>
        <end position="29"/>
    </location>
</feature>
<gene>
    <name evidence="2" type="ORF">ACIA8P_48200</name>
</gene>
<keyword evidence="3" id="KW-1185">Reference proteome</keyword>
<organism evidence="2 3">
    <name type="scientific">Streptomyces cellulosae</name>
    <dbReference type="NCBI Taxonomy" id="1968"/>
    <lineage>
        <taxon>Bacteria</taxon>
        <taxon>Bacillati</taxon>
        <taxon>Actinomycetota</taxon>
        <taxon>Actinomycetes</taxon>
        <taxon>Kitasatosporales</taxon>
        <taxon>Streptomycetaceae</taxon>
        <taxon>Streptomyces</taxon>
    </lineage>
</organism>
<protein>
    <submittedName>
        <fullName evidence="2">Acyl-CoA carboxylase epsilon subunit</fullName>
    </submittedName>
</protein>
<proteinExistence type="predicted"/>
<reference evidence="2 3" key="1">
    <citation type="submission" date="2024-10" db="EMBL/GenBank/DDBJ databases">
        <title>The Natural Products Discovery Center: Release of the First 8490 Sequenced Strains for Exploring Actinobacteria Biosynthetic Diversity.</title>
        <authorList>
            <person name="Kalkreuter E."/>
            <person name="Kautsar S.A."/>
            <person name="Yang D."/>
            <person name="Bader C.D."/>
            <person name="Teijaro C.N."/>
            <person name="Fluegel L."/>
            <person name="Davis C.M."/>
            <person name="Simpson J.R."/>
            <person name="Lauterbach L."/>
            <person name="Steele A.D."/>
            <person name="Gui C."/>
            <person name="Meng S."/>
            <person name="Li G."/>
            <person name="Viehrig K."/>
            <person name="Ye F."/>
            <person name="Su P."/>
            <person name="Kiefer A.F."/>
            <person name="Nichols A."/>
            <person name="Cepeda A.J."/>
            <person name="Yan W."/>
            <person name="Fan B."/>
            <person name="Jiang Y."/>
            <person name="Adhikari A."/>
            <person name="Zheng C.-J."/>
            <person name="Schuster L."/>
            <person name="Cowan T.M."/>
            <person name="Smanski M.J."/>
            <person name="Chevrette M.G."/>
            <person name="De Carvalho L.P.S."/>
            <person name="Shen B."/>
        </authorList>
    </citation>
    <scope>NUCLEOTIDE SEQUENCE [LARGE SCALE GENOMIC DNA]</scope>
    <source>
        <strain evidence="2 3">NPDC051599</strain>
    </source>
</reference>
<accession>A0ABW7YIG7</accession>